<reference evidence="2" key="1">
    <citation type="submission" date="2018-06" db="EMBL/GenBank/DDBJ databases">
        <authorList>
            <person name="Cea G.-C."/>
            <person name="William W."/>
        </authorList>
    </citation>
    <scope>NUCLEOTIDE SEQUENCE [LARGE SCALE GENOMIC DNA]</scope>
    <source>
        <strain evidence="2">DB21MT-2</strain>
    </source>
</reference>
<name>A0A330M4J0_9GAMM</name>
<dbReference type="AlphaFoldDB" id="A0A330M4J0"/>
<dbReference type="Proteomes" id="UP000250123">
    <property type="component" value="Chromosome SHEWBE"/>
</dbReference>
<dbReference type="EMBL" id="LS483452">
    <property type="protein sequence ID" value="SQH77496.1"/>
    <property type="molecule type" value="Genomic_DNA"/>
</dbReference>
<proteinExistence type="predicted"/>
<organism evidence="1 2">
    <name type="scientific">Shewanella benthica</name>
    <dbReference type="NCBI Taxonomy" id="43661"/>
    <lineage>
        <taxon>Bacteria</taxon>
        <taxon>Pseudomonadati</taxon>
        <taxon>Pseudomonadota</taxon>
        <taxon>Gammaproteobacteria</taxon>
        <taxon>Alteromonadales</taxon>
        <taxon>Shewanellaceae</taxon>
        <taxon>Shewanella</taxon>
    </lineage>
</organism>
<dbReference type="KEGG" id="sbk:SHEWBE_3533"/>
<gene>
    <name evidence="1" type="ORF">SHEWBE_3533</name>
</gene>
<accession>A0A330M4J0</accession>
<protein>
    <submittedName>
        <fullName evidence="1">Uncharacterized protein</fullName>
    </submittedName>
</protein>
<evidence type="ECO:0000313" key="2">
    <source>
        <dbReference type="Proteomes" id="UP000250123"/>
    </source>
</evidence>
<sequence length="48" mass="5156">MFASSLTVKDVRAYALRAVICQDAVRSVAACGVYAAKGRSVSEAFRYP</sequence>
<evidence type="ECO:0000313" key="1">
    <source>
        <dbReference type="EMBL" id="SQH77496.1"/>
    </source>
</evidence>